<keyword evidence="1" id="KW-0812">Transmembrane</keyword>
<keyword evidence="1" id="KW-1133">Transmembrane helix</keyword>
<dbReference type="AlphaFoldDB" id="A0A3M7T3D9"/>
<feature type="transmembrane region" description="Helical" evidence="1">
    <location>
        <begin position="42"/>
        <end position="64"/>
    </location>
</feature>
<gene>
    <name evidence="2" type="ORF">BpHYR1_011155</name>
</gene>
<comment type="caution">
    <text evidence="2">The sequence shown here is derived from an EMBL/GenBank/DDBJ whole genome shotgun (WGS) entry which is preliminary data.</text>
</comment>
<keyword evidence="3" id="KW-1185">Reference proteome</keyword>
<name>A0A3M7T3D9_BRAPC</name>
<reference evidence="2 3" key="1">
    <citation type="journal article" date="2018" name="Sci. Rep.">
        <title>Genomic signatures of local adaptation to the degree of environmental predictability in rotifers.</title>
        <authorList>
            <person name="Franch-Gras L."/>
            <person name="Hahn C."/>
            <person name="Garcia-Roger E.M."/>
            <person name="Carmona M.J."/>
            <person name="Serra M."/>
            <person name="Gomez A."/>
        </authorList>
    </citation>
    <scope>NUCLEOTIDE SEQUENCE [LARGE SCALE GENOMIC DNA]</scope>
    <source>
        <strain evidence="2">HYR1</strain>
    </source>
</reference>
<accession>A0A3M7T3D9</accession>
<proteinExistence type="predicted"/>
<dbReference type="Proteomes" id="UP000276133">
    <property type="component" value="Unassembled WGS sequence"/>
</dbReference>
<sequence length="86" mass="10043">MITLNHFLADYLIDKCKELIYEKLEFLNKIGILKLKINSKSLFLHALNVIFFVDVDLILVIPIVNFRKNRLKYGIYLFCIPVPGTT</sequence>
<protein>
    <submittedName>
        <fullName evidence="2">Uncharacterized protein</fullName>
    </submittedName>
</protein>
<dbReference type="EMBL" id="REGN01000354">
    <property type="protein sequence ID" value="RNA42533.1"/>
    <property type="molecule type" value="Genomic_DNA"/>
</dbReference>
<organism evidence="2 3">
    <name type="scientific">Brachionus plicatilis</name>
    <name type="common">Marine rotifer</name>
    <name type="synonym">Brachionus muelleri</name>
    <dbReference type="NCBI Taxonomy" id="10195"/>
    <lineage>
        <taxon>Eukaryota</taxon>
        <taxon>Metazoa</taxon>
        <taxon>Spiralia</taxon>
        <taxon>Gnathifera</taxon>
        <taxon>Rotifera</taxon>
        <taxon>Eurotatoria</taxon>
        <taxon>Monogononta</taxon>
        <taxon>Pseudotrocha</taxon>
        <taxon>Ploima</taxon>
        <taxon>Brachionidae</taxon>
        <taxon>Brachionus</taxon>
    </lineage>
</organism>
<evidence type="ECO:0000313" key="3">
    <source>
        <dbReference type="Proteomes" id="UP000276133"/>
    </source>
</evidence>
<evidence type="ECO:0000313" key="2">
    <source>
        <dbReference type="EMBL" id="RNA42533.1"/>
    </source>
</evidence>
<evidence type="ECO:0000256" key="1">
    <source>
        <dbReference type="SAM" id="Phobius"/>
    </source>
</evidence>
<keyword evidence="1" id="KW-0472">Membrane</keyword>